<dbReference type="PANTHER" id="PTHR37318:SF1">
    <property type="entry name" value="BSL7504 PROTEIN"/>
    <property type="match status" value="1"/>
</dbReference>
<keyword evidence="3" id="KW-1185">Reference proteome</keyword>
<dbReference type="InterPro" id="IPR036390">
    <property type="entry name" value="WH_DNA-bd_sf"/>
</dbReference>
<dbReference type="Proteomes" id="UP000008461">
    <property type="component" value="Chromosome"/>
</dbReference>
<proteinExistence type="predicted"/>
<dbReference type="PANTHER" id="PTHR37318">
    <property type="entry name" value="BSL7504 PROTEIN"/>
    <property type="match status" value="1"/>
</dbReference>
<dbReference type="OrthoDB" id="9800369at2"/>
<dbReference type="Pfam" id="PF13601">
    <property type="entry name" value="HTH_34"/>
    <property type="match status" value="1"/>
</dbReference>
<reference evidence="2 3" key="1">
    <citation type="journal article" date="2011" name="Stand. Genomic Sci.">
        <title>Complete genome sequence of Haliscomenobacter hydrossis type strain (O).</title>
        <authorList>
            <consortium name="US DOE Joint Genome Institute (JGI-PGF)"/>
            <person name="Daligault H."/>
            <person name="Lapidus A."/>
            <person name="Zeytun A."/>
            <person name="Nolan M."/>
            <person name="Lucas S."/>
            <person name="Del Rio T.G."/>
            <person name="Tice H."/>
            <person name="Cheng J.F."/>
            <person name="Tapia R."/>
            <person name="Han C."/>
            <person name="Goodwin L."/>
            <person name="Pitluck S."/>
            <person name="Liolios K."/>
            <person name="Pagani I."/>
            <person name="Ivanova N."/>
            <person name="Huntemann M."/>
            <person name="Mavromatis K."/>
            <person name="Mikhailova N."/>
            <person name="Pati A."/>
            <person name="Chen A."/>
            <person name="Palaniappan K."/>
            <person name="Land M."/>
            <person name="Hauser L."/>
            <person name="Brambilla E.M."/>
            <person name="Rohde M."/>
            <person name="Verbarg S."/>
            <person name="Goker M."/>
            <person name="Bristow J."/>
            <person name="Eisen J.A."/>
            <person name="Markowitz V."/>
            <person name="Hugenholtz P."/>
            <person name="Kyrpides N.C."/>
            <person name="Klenk H.P."/>
            <person name="Woyke T."/>
        </authorList>
    </citation>
    <scope>NUCLEOTIDE SEQUENCE [LARGE SCALE GENOMIC DNA]</scope>
    <source>
        <strain evidence="3">ATCC 27775 / DSM 1100 / LMG 10767 / O</strain>
    </source>
</reference>
<dbReference type="Gene3D" id="1.10.10.10">
    <property type="entry name" value="Winged helix-like DNA-binding domain superfamily/Winged helix DNA-binding domain"/>
    <property type="match status" value="1"/>
</dbReference>
<dbReference type="EMBL" id="CP002691">
    <property type="protein sequence ID" value="AEE48768.1"/>
    <property type="molecule type" value="Genomic_DNA"/>
</dbReference>
<feature type="domain" description="Winged helix DNA-binding" evidence="1">
    <location>
        <begin position="16"/>
        <end position="95"/>
    </location>
</feature>
<evidence type="ECO:0000313" key="2">
    <source>
        <dbReference type="EMBL" id="AEE48768.1"/>
    </source>
</evidence>
<organism evidence="2 3">
    <name type="scientific">Haliscomenobacter hydrossis (strain ATCC 27775 / DSM 1100 / LMG 10767 / O)</name>
    <dbReference type="NCBI Taxonomy" id="760192"/>
    <lineage>
        <taxon>Bacteria</taxon>
        <taxon>Pseudomonadati</taxon>
        <taxon>Bacteroidota</taxon>
        <taxon>Saprospiria</taxon>
        <taxon>Saprospirales</taxon>
        <taxon>Haliscomenobacteraceae</taxon>
        <taxon>Haliscomenobacter</taxon>
    </lineage>
</organism>
<sequence>MKVLIEGLSDTFDNRVRLGIMSMLMVNDWVEFTSFKSMLDLTDGRLASHLKVLEGESYIEVQKQFIGRKPNTSYRATPQGRKAFNDHLDALEKLLKLRSPNGNQSGENKEPKT</sequence>
<evidence type="ECO:0000259" key="1">
    <source>
        <dbReference type="Pfam" id="PF13601"/>
    </source>
</evidence>
<dbReference type="RefSeq" id="WP_013763328.1">
    <property type="nucleotide sequence ID" value="NC_015510.1"/>
</dbReference>
<evidence type="ECO:0000313" key="3">
    <source>
        <dbReference type="Proteomes" id="UP000008461"/>
    </source>
</evidence>
<accession>F4L547</accession>
<dbReference type="InterPro" id="IPR036388">
    <property type="entry name" value="WH-like_DNA-bd_sf"/>
</dbReference>
<dbReference type="HOGENOM" id="CLU_142189_1_1_10"/>
<dbReference type="STRING" id="760192.Halhy_0863"/>
<reference key="2">
    <citation type="submission" date="2011-04" db="EMBL/GenBank/DDBJ databases">
        <title>Complete sequence of chromosome of Haliscomenobacter hydrossis DSM 1100.</title>
        <authorList>
            <consortium name="US DOE Joint Genome Institute (JGI-PGF)"/>
            <person name="Lucas S."/>
            <person name="Han J."/>
            <person name="Lapidus A."/>
            <person name="Bruce D."/>
            <person name="Goodwin L."/>
            <person name="Pitluck S."/>
            <person name="Peters L."/>
            <person name="Kyrpides N."/>
            <person name="Mavromatis K."/>
            <person name="Ivanova N."/>
            <person name="Ovchinnikova G."/>
            <person name="Pagani I."/>
            <person name="Daligault H."/>
            <person name="Detter J.C."/>
            <person name="Han C."/>
            <person name="Land M."/>
            <person name="Hauser L."/>
            <person name="Markowitz V."/>
            <person name="Cheng J.-F."/>
            <person name="Hugenholtz P."/>
            <person name="Woyke T."/>
            <person name="Wu D."/>
            <person name="Verbarg S."/>
            <person name="Frueling A."/>
            <person name="Brambilla E."/>
            <person name="Klenk H.-P."/>
            <person name="Eisen J.A."/>
        </authorList>
    </citation>
    <scope>NUCLEOTIDE SEQUENCE</scope>
    <source>
        <strain>DSM 1100</strain>
    </source>
</reference>
<name>F4L547_HALH1</name>
<protein>
    <submittedName>
        <fullName evidence="2">Transcriptional regulator</fullName>
    </submittedName>
</protein>
<dbReference type="InterPro" id="IPR027395">
    <property type="entry name" value="WH_DNA-bd_dom"/>
</dbReference>
<dbReference type="eggNOG" id="COG1695">
    <property type="taxonomic scope" value="Bacteria"/>
</dbReference>
<dbReference type="AlphaFoldDB" id="F4L547"/>
<dbReference type="KEGG" id="hhy:Halhy_0863"/>
<gene>
    <name evidence="2" type="ordered locus">Halhy_0863</name>
</gene>
<dbReference type="SUPFAM" id="SSF46785">
    <property type="entry name" value="Winged helix' DNA-binding domain"/>
    <property type="match status" value="1"/>
</dbReference>